<dbReference type="Proteomes" id="UP000501509">
    <property type="component" value="Segment"/>
</dbReference>
<evidence type="ECO:0000313" key="3">
    <source>
        <dbReference type="Proteomes" id="UP000501509"/>
    </source>
</evidence>
<evidence type="ECO:0000313" key="2">
    <source>
        <dbReference type="EMBL" id="QJD51759.1"/>
    </source>
</evidence>
<gene>
    <name evidence="2" type="primary">20</name>
    <name evidence="2" type="ORF">SEA_ASHTON_20</name>
</gene>
<organism evidence="2 3">
    <name type="scientific">Microbacterium phage Ashton</name>
    <dbReference type="NCBI Taxonomy" id="2562366"/>
    <lineage>
        <taxon>Viruses</taxon>
        <taxon>Duplodnaviria</taxon>
        <taxon>Heunggongvirae</taxon>
        <taxon>Uroviricota</taxon>
        <taxon>Caudoviricetes</taxon>
        <taxon>Eekayvirinae</taxon>
        <taxon>Akonivirus</taxon>
        <taxon>Akonivirus akoni</taxon>
    </lineage>
</organism>
<keyword evidence="1" id="KW-0812">Transmembrane</keyword>
<keyword evidence="1" id="KW-0472">Membrane</keyword>
<proteinExistence type="predicted"/>
<accession>A0A6M3T187</accession>
<sequence>MSDSIIIEPCPAARSEWRKDWQAGEHDCYVVDSEHVTVYYNSETFQHATIDGATVFNVKAVDQLDTYADGPTTSVAWTFHKTVDAELPPTGIDPAFGMVGGILGVALVMAGATAFITRKRKNS</sequence>
<reference evidence="2 3" key="1">
    <citation type="submission" date="2020-04" db="EMBL/GenBank/DDBJ databases">
        <authorList>
            <person name="Gonzalez R.M."/>
            <person name="Howells E.K."/>
            <person name="Otero L.A."/>
            <person name="Pollenz R.S."/>
            <person name="Robichaux K.C."/>
            <person name="Kistler A.L."/>
            <person name="Garlena R.A."/>
            <person name="Russell D.A."/>
            <person name="Pope W.H."/>
            <person name="Jacobs-Sera D."/>
            <person name="Hatfull G.F."/>
        </authorList>
    </citation>
    <scope>NUCLEOTIDE SEQUENCE [LARGE SCALE GENOMIC DNA]</scope>
</reference>
<keyword evidence="1" id="KW-1133">Transmembrane helix</keyword>
<evidence type="ECO:0000256" key="1">
    <source>
        <dbReference type="SAM" id="Phobius"/>
    </source>
</evidence>
<dbReference type="EMBL" id="MT310875">
    <property type="protein sequence ID" value="QJD51759.1"/>
    <property type="molecule type" value="Genomic_DNA"/>
</dbReference>
<name>A0A6M3T187_9CAUD</name>
<feature type="transmembrane region" description="Helical" evidence="1">
    <location>
        <begin position="95"/>
        <end position="117"/>
    </location>
</feature>
<protein>
    <submittedName>
        <fullName evidence="2">Uncharacterized protein</fullName>
    </submittedName>
</protein>